<evidence type="ECO:0000259" key="1">
    <source>
        <dbReference type="Pfam" id="PF10263"/>
    </source>
</evidence>
<dbReference type="KEGG" id="vg:77927533"/>
<reference evidence="2 3" key="1">
    <citation type="submission" date="2020-06" db="EMBL/GenBank/DDBJ databases">
        <authorList>
            <person name="Arora M.N."/>
            <person name="Dalling M.T."/>
            <person name="Dawson S.P.M."/>
            <person name="Elia S.N."/>
            <person name="Burke B."/>
            <person name="Shaffer C.D."/>
            <person name="Weston-Hafer K.A."/>
            <person name="Garlena R.A."/>
            <person name="Russell D.A."/>
            <person name="Pope W.H."/>
            <person name="Jacobs-Sera D."/>
            <person name="Hatfull G.F."/>
        </authorList>
    </citation>
    <scope>NUCLEOTIDE SEQUENCE [LARGE SCALE GENOMIC DNA]</scope>
</reference>
<gene>
    <name evidence="2" type="primary">238</name>
    <name evidence="2" type="ORF">SEA_FAUST_238</name>
</gene>
<keyword evidence="3" id="KW-1185">Reference proteome</keyword>
<name>A0A7G9UZ55_9CAUD</name>
<sequence>MNLYEAERQAKLLMTAHGITQQGWRFEWDNAVRRFGQTRYNDRVISLSRKLTVQRSVDSVRNTMLHEIAHVKAGYKNGHNATWRSIAISIGCDGKRCSDDPIEIEYKYIAKCPNGHLGKRYVRKPRASSRPRSCGKCSNVYNPKYALKVVAL</sequence>
<accession>A0A7G9UZ55</accession>
<organism evidence="2 3">
    <name type="scientific">Streptomyces phage Faust</name>
    <dbReference type="NCBI Taxonomy" id="2767565"/>
    <lineage>
        <taxon>Viruses</taxon>
        <taxon>Duplodnaviria</taxon>
        <taxon>Heunggongvirae</taxon>
        <taxon>Uroviricota</taxon>
        <taxon>Caudoviricetes</taxon>
        <taxon>Stanwilliamsviridae</taxon>
        <taxon>Loccivirinae</taxon>
        <taxon>Faustvirus</taxon>
        <taxon>Faustvirus faust</taxon>
    </lineage>
</organism>
<dbReference type="RefSeq" id="YP_010651817.1">
    <property type="nucleotide sequence ID" value="NC_070783.1"/>
</dbReference>
<dbReference type="Proteomes" id="UP000516151">
    <property type="component" value="Segment"/>
</dbReference>
<evidence type="ECO:0000313" key="2">
    <source>
        <dbReference type="EMBL" id="QNN99310.1"/>
    </source>
</evidence>
<dbReference type="InterPro" id="IPR006640">
    <property type="entry name" value="SprT-like_domain"/>
</dbReference>
<dbReference type="GO" id="GO:0008233">
    <property type="term" value="F:peptidase activity"/>
    <property type="evidence" value="ECO:0007669"/>
    <property type="project" value="UniProtKB-KW"/>
</dbReference>
<dbReference type="GO" id="GO:0006950">
    <property type="term" value="P:response to stress"/>
    <property type="evidence" value="ECO:0007669"/>
    <property type="project" value="UniProtKB-ARBA"/>
</dbReference>
<evidence type="ECO:0000313" key="3">
    <source>
        <dbReference type="Proteomes" id="UP000516151"/>
    </source>
</evidence>
<dbReference type="GO" id="GO:0006508">
    <property type="term" value="P:proteolysis"/>
    <property type="evidence" value="ECO:0007669"/>
    <property type="project" value="UniProtKB-KW"/>
</dbReference>
<keyword evidence="2" id="KW-0378">Hydrolase</keyword>
<dbReference type="EMBL" id="MT684598">
    <property type="protein sequence ID" value="QNN99310.1"/>
    <property type="molecule type" value="Genomic_DNA"/>
</dbReference>
<keyword evidence="2" id="KW-0645">Protease</keyword>
<feature type="domain" description="SprT-like" evidence="1">
    <location>
        <begin position="17"/>
        <end position="95"/>
    </location>
</feature>
<protein>
    <submittedName>
        <fullName evidence="2">SprT-like protease</fullName>
    </submittedName>
</protein>
<dbReference type="GeneID" id="77927533"/>
<proteinExistence type="predicted"/>
<dbReference type="Pfam" id="PF10263">
    <property type="entry name" value="SprT-like"/>
    <property type="match status" value="1"/>
</dbReference>